<reference evidence="1 2" key="1">
    <citation type="submission" date="2024-01" db="EMBL/GenBank/DDBJ databases">
        <title>Genome assemblies of Stephania.</title>
        <authorList>
            <person name="Yang L."/>
        </authorList>
    </citation>
    <scope>NUCLEOTIDE SEQUENCE [LARGE SCALE GENOMIC DNA]</scope>
    <source>
        <strain evidence="1">JXDWG</strain>
        <tissue evidence="1">Leaf</tissue>
    </source>
</reference>
<proteinExistence type="predicted"/>
<organism evidence="1 2">
    <name type="scientific">Stephania cephalantha</name>
    <dbReference type="NCBI Taxonomy" id="152367"/>
    <lineage>
        <taxon>Eukaryota</taxon>
        <taxon>Viridiplantae</taxon>
        <taxon>Streptophyta</taxon>
        <taxon>Embryophyta</taxon>
        <taxon>Tracheophyta</taxon>
        <taxon>Spermatophyta</taxon>
        <taxon>Magnoliopsida</taxon>
        <taxon>Ranunculales</taxon>
        <taxon>Menispermaceae</taxon>
        <taxon>Menispermoideae</taxon>
        <taxon>Cissampelideae</taxon>
        <taxon>Stephania</taxon>
    </lineage>
</organism>
<dbReference type="AlphaFoldDB" id="A0AAP0NMZ7"/>
<keyword evidence="2" id="KW-1185">Reference proteome</keyword>
<name>A0AAP0NMZ7_9MAGN</name>
<accession>A0AAP0NMZ7</accession>
<protein>
    <submittedName>
        <fullName evidence="1">Uncharacterized protein</fullName>
    </submittedName>
</protein>
<comment type="caution">
    <text evidence="1">The sequence shown here is derived from an EMBL/GenBank/DDBJ whole genome shotgun (WGS) entry which is preliminary data.</text>
</comment>
<evidence type="ECO:0000313" key="1">
    <source>
        <dbReference type="EMBL" id="KAK9111640.1"/>
    </source>
</evidence>
<evidence type="ECO:0000313" key="2">
    <source>
        <dbReference type="Proteomes" id="UP001419268"/>
    </source>
</evidence>
<sequence>MEVSNQNPFESIASSSFVEVTTPCPLLLCLVGDQSVWQRATTPLLHAVPRSPPPLTLAGAVFPGQAYVASASPAAIICAAGPPELLSVPPSRRPGGPRRCS</sequence>
<dbReference type="Proteomes" id="UP001419268">
    <property type="component" value="Unassembled WGS sequence"/>
</dbReference>
<gene>
    <name evidence="1" type="ORF">Scep_019159</name>
</gene>
<dbReference type="EMBL" id="JBBNAG010000008">
    <property type="protein sequence ID" value="KAK9111640.1"/>
    <property type="molecule type" value="Genomic_DNA"/>
</dbReference>